<dbReference type="Pfam" id="PF01794">
    <property type="entry name" value="Ferric_reduct"/>
    <property type="match status" value="1"/>
</dbReference>
<dbReference type="GO" id="GO:0005886">
    <property type="term" value="C:plasma membrane"/>
    <property type="evidence" value="ECO:0007669"/>
    <property type="project" value="TreeGrafter"/>
</dbReference>
<dbReference type="STRING" id="1276538.A0A1X7RZ45"/>
<dbReference type="GO" id="GO:0015677">
    <property type="term" value="P:copper ion import"/>
    <property type="evidence" value="ECO:0007669"/>
    <property type="project" value="TreeGrafter"/>
</dbReference>
<feature type="transmembrane region" description="Helical" evidence="7">
    <location>
        <begin position="395"/>
        <end position="416"/>
    </location>
</feature>
<feature type="transmembrane region" description="Helical" evidence="7">
    <location>
        <begin position="288"/>
        <end position="307"/>
    </location>
</feature>
<accession>A0A1X7RZ45</accession>
<dbReference type="CDD" id="cd06186">
    <property type="entry name" value="NOX_Duox_like_FAD_NADP"/>
    <property type="match status" value="1"/>
</dbReference>
<dbReference type="Proteomes" id="UP000215127">
    <property type="component" value="Chromosome 7"/>
</dbReference>
<dbReference type="GO" id="GO:0006879">
    <property type="term" value="P:intracellular iron ion homeostasis"/>
    <property type="evidence" value="ECO:0007669"/>
    <property type="project" value="TreeGrafter"/>
</dbReference>
<proteinExistence type="predicted"/>
<evidence type="ECO:0000256" key="5">
    <source>
        <dbReference type="ARBA" id="ARBA00023065"/>
    </source>
</evidence>
<dbReference type="InterPro" id="IPR013130">
    <property type="entry name" value="Fe3_Rdtase_TM_dom"/>
</dbReference>
<feature type="chain" id="PRO_5012237031" description="Ferric oxidoreductase domain-containing protein" evidence="8">
    <location>
        <begin position="25"/>
        <end position="734"/>
    </location>
</feature>
<dbReference type="SUPFAM" id="SSF52343">
    <property type="entry name" value="Ferredoxin reductase-like, C-terminal NADP-linked domain"/>
    <property type="match status" value="1"/>
</dbReference>
<evidence type="ECO:0000256" key="7">
    <source>
        <dbReference type="SAM" id="Phobius"/>
    </source>
</evidence>
<dbReference type="AlphaFoldDB" id="A0A1X7RZ45"/>
<feature type="signal peptide" evidence="8">
    <location>
        <begin position="1"/>
        <end position="24"/>
    </location>
</feature>
<keyword evidence="4 7" id="KW-1133">Transmembrane helix</keyword>
<dbReference type="EMBL" id="LT853698">
    <property type="protein sequence ID" value="SMQ52703.1"/>
    <property type="molecule type" value="Genomic_DNA"/>
</dbReference>
<keyword evidence="3 7" id="KW-0812">Transmembrane</keyword>
<gene>
    <name evidence="10" type="ORF">ZT3D7_G7856</name>
</gene>
<feature type="transmembrane region" description="Helical" evidence="7">
    <location>
        <begin position="327"/>
        <end position="346"/>
    </location>
</feature>
<keyword evidence="8" id="KW-0732">Signal</keyword>
<comment type="subcellular location">
    <subcellularLocation>
        <location evidence="1">Membrane</location>
        <topology evidence="1">Multi-pass membrane protein</topology>
    </subcellularLocation>
</comment>
<feature type="transmembrane region" description="Helical" evidence="7">
    <location>
        <begin position="186"/>
        <end position="206"/>
    </location>
</feature>
<evidence type="ECO:0000259" key="9">
    <source>
        <dbReference type="Pfam" id="PF01794"/>
    </source>
</evidence>
<dbReference type="GO" id="GO:0000293">
    <property type="term" value="F:ferric-chelate reductase activity"/>
    <property type="evidence" value="ECO:0007669"/>
    <property type="project" value="TreeGrafter"/>
</dbReference>
<feature type="transmembrane region" description="Helical" evidence="7">
    <location>
        <begin position="422"/>
        <end position="438"/>
    </location>
</feature>
<dbReference type="PANTHER" id="PTHR32361:SF9">
    <property type="entry name" value="FERRIC REDUCTASE TRANSMEMBRANE COMPONENT 3-RELATED"/>
    <property type="match status" value="1"/>
</dbReference>
<name>A0A1X7RZ45_ZYMT9</name>
<feature type="transmembrane region" description="Helical" evidence="7">
    <location>
        <begin position="366"/>
        <end position="388"/>
    </location>
</feature>
<evidence type="ECO:0000256" key="6">
    <source>
        <dbReference type="ARBA" id="ARBA00023136"/>
    </source>
</evidence>
<keyword evidence="11" id="KW-1185">Reference proteome</keyword>
<keyword evidence="5" id="KW-0406">Ion transport</keyword>
<dbReference type="Gene3D" id="3.40.50.80">
    <property type="entry name" value="Nucleotide-binding domain of ferredoxin-NADP reductase (FNR) module"/>
    <property type="match status" value="1"/>
</dbReference>
<evidence type="ECO:0000256" key="1">
    <source>
        <dbReference type="ARBA" id="ARBA00004141"/>
    </source>
</evidence>
<evidence type="ECO:0000256" key="4">
    <source>
        <dbReference type="ARBA" id="ARBA00022989"/>
    </source>
</evidence>
<dbReference type="InterPro" id="IPR039261">
    <property type="entry name" value="FNR_nucleotide-bd"/>
</dbReference>
<evidence type="ECO:0000313" key="10">
    <source>
        <dbReference type="EMBL" id="SMQ52703.1"/>
    </source>
</evidence>
<keyword evidence="2" id="KW-0813">Transport</keyword>
<dbReference type="GO" id="GO:0006826">
    <property type="term" value="P:iron ion transport"/>
    <property type="evidence" value="ECO:0007669"/>
    <property type="project" value="TreeGrafter"/>
</dbReference>
<dbReference type="PANTHER" id="PTHR32361">
    <property type="entry name" value="FERRIC/CUPRIC REDUCTASE TRANSMEMBRANE COMPONENT"/>
    <property type="match status" value="1"/>
</dbReference>
<feature type="domain" description="Ferric oxidoreductase" evidence="9">
    <location>
        <begin position="292"/>
        <end position="411"/>
    </location>
</feature>
<dbReference type="InterPro" id="IPR051410">
    <property type="entry name" value="Ferric/Cupric_Reductase"/>
</dbReference>
<keyword evidence="6 7" id="KW-0472">Membrane</keyword>
<evidence type="ECO:0000313" key="11">
    <source>
        <dbReference type="Proteomes" id="UP000215127"/>
    </source>
</evidence>
<evidence type="ECO:0000256" key="3">
    <source>
        <dbReference type="ARBA" id="ARBA00022692"/>
    </source>
</evidence>
<feature type="transmembrane region" description="Helical" evidence="7">
    <location>
        <begin position="249"/>
        <end position="268"/>
    </location>
</feature>
<evidence type="ECO:0000256" key="8">
    <source>
        <dbReference type="SAM" id="SignalP"/>
    </source>
</evidence>
<evidence type="ECO:0000256" key="2">
    <source>
        <dbReference type="ARBA" id="ARBA00022448"/>
    </source>
</evidence>
<reference evidence="10 11" key="1">
    <citation type="submission" date="2016-06" db="EMBL/GenBank/DDBJ databases">
        <authorList>
            <person name="Kjaerup R.B."/>
            <person name="Dalgaard T.S."/>
            <person name="Juul-Madsen H.R."/>
        </authorList>
    </citation>
    <scope>NUCLEOTIDE SEQUENCE [LARGE SCALE GENOMIC DNA]</scope>
</reference>
<sequence length="734" mass="80834">MASHNRLVASLLVLWCTFVLRAEAQVGNWAGSGFIGYGITMYKPSCAFACRDAFVGYMLECSTDASPHLSKRMSMGSMSGMVTTPECYATDDAFLQSMAYCISTHCSDVPIWRLEKWWATRLTGRGANLPQPKQAYSATLAHVTTPPNSTIAKGGFLNQTGLVDEHAWLANFNADYIFEVNEINHVTWGLILLITGACIPIVASLLRLLPLPRAFIGGFYAKFIDPPAFGLSHRVPWFNAFVMPTRGQAIFIAYLWFINIIACSVGYEVRNPMAWYDGAPTPQIAHEIANRTGIISFANLPLLLLFAGRNNILLWVTDWSHSTYLLVHRWIAVIATLEACVHSAMYLQIYLAKGVAAHNAEAKLPYWIWGVVATLGAVVLIPASMLTVRQKMYNYFIAWHVVLAFFTLIGCLYHILCNYQHHWGYETWIYIAFAVWGFDRLLRAARLAHNGIRTARVSIIDEDYIQLDVPGIAAAEGTAYLYFPTLTWRVWENHPFSALPGAVRPHDYAASSASSTSAPPVDAKTIESTATAVRSEDEKVNLSIPHSDASQVRSAQTPSLTFFIRTSSTGMTSLLRHRRTLPVLVESIYGTANVFSGSDIDLSYSSSIVYIAGGVGITSLLPSLGHRAGPHQRRKLYWGVRSQALVDAVRGVFGDDFGAGRGGEVHIEVGQRLDLKGILEREVKDGDGVEGAEVTVICCGPPAMADEVRGEVGRLARDGQGHVAVRFVERAFGW</sequence>
<organism evidence="10 11">
    <name type="scientific">Zymoseptoria tritici (strain ST99CH_3D7)</name>
    <dbReference type="NCBI Taxonomy" id="1276538"/>
    <lineage>
        <taxon>Eukaryota</taxon>
        <taxon>Fungi</taxon>
        <taxon>Dikarya</taxon>
        <taxon>Ascomycota</taxon>
        <taxon>Pezizomycotina</taxon>
        <taxon>Dothideomycetes</taxon>
        <taxon>Dothideomycetidae</taxon>
        <taxon>Mycosphaerellales</taxon>
        <taxon>Mycosphaerellaceae</taxon>
        <taxon>Zymoseptoria</taxon>
    </lineage>
</organism>
<protein>
    <recommendedName>
        <fullName evidence="9">Ferric oxidoreductase domain-containing protein</fullName>
    </recommendedName>
</protein>